<sequence length="283" mass="31205">MTWLHTLTLGDARVTSLTDGQFRLDGGAMFGVVPKALWANLTAPDEDNRIPLRINPLLIQLGGQNVLVETGMWDRGGEKFDAMYAVERDETLFTGLRAVGLTPNDIHLVINTHLHFDHCGRNTDALGQPTFPNARYVVQRQELEDALSPHDRNRASYIPDTFMPIHEAGLFEVVDGETELLPGLSVVPLPGHNLGQQGVVLQSGGRMLVACADLMPTLVHAPYAYNMGYDLYPVTNLEVRKRYFPAWAEAGAIIAPPHDPHAPFGRFESAKRGYTAVPVFGEQ</sequence>
<evidence type="ECO:0000259" key="5">
    <source>
        <dbReference type="SMART" id="SM00849"/>
    </source>
</evidence>
<dbReference type="Proteomes" id="UP000008635">
    <property type="component" value="Chromosome"/>
</dbReference>
<dbReference type="InterPro" id="IPR036866">
    <property type="entry name" value="RibonucZ/Hydroxyglut_hydro"/>
</dbReference>
<dbReference type="SMART" id="SM00849">
    <property type="entry name" value="Lactamase_B"/>
    <property type="match status" value="1"/>
</dbReference>
<keyword evidence="2" id="KW-0479">Metal-binding</keyword>
<organism evidence="6 7">
    <name type="scientific">Deinococcus maricopensis (strain DSM 21211 / LMG 22137 / NRRL B-23946 / LB-34)</name>
    <dbReference type="NCBI Taxonomy" id="709986"/>
    <lineage>
        <taxon>Bacteria</taxon>
        <taxon>Thermotogati</taxon>
        <taxon>Deinococcota</taxon>
        <taxon>Deinococci</taxon>
        <taxon>Deinococcales</taxon>
        <taxon>Deinococcaceae</taxon>
        <taxon>Deinococcus</taxon>
    </lineage>
</organism>
<dbReference type="GO" id="GO:0016787">
    <property type="term" value="F:hydrolase activity"/>
    <property type="evidence" value="ECO:0007669"/>
    <property type="project" value="UniProtKB-KW"/>
</dbReference>
<keyword evidence="4" id="KW-0862">Zinc</keyword>
<proteinExistence type="inferred from homology"/>
<evidence type="ECO:0000313" key="7">
    <source>
        <dbReference type="Proteomes" id="UP000008635"/>
    </source>
</evidence>
<dbReference type="InterPro" id="IPR001279">
    <property type="entry name" value="Metallo-B-lactamas"/>
</dbReference>
<dbReference type="KEGG" id="dmr:Deima_1847"/>
<gene>
    <name evidence="6" type="ordered locus">Deima_1847</name>
</gene>
<keyword evidence="7" id="KW-1185">Reference proteome</keyword>
<dbReference type="Pfam" id="PF00753">
    <property type="entry name" value="Lactamase_B"/>
    <property type="match status" value="1"/>
</dbReference>
<keyword evidence="3" id="KW-0378">Hydrolase</keyword>
<dbReference type="SUPFAM" id="SSF56281">
    <property type="entry name" value="Metallo-hydrolase/oxidoreductase"/>
    <property type="match status" value="1"/>
</dbReference>
<dbReference type="RefSeq" id="WP_013557000.1">
    <property type="nucleotide sequence ID" value="NC_014958.1"/>
</dbReference>
<evidence type="ECO:0000256" key="1">
    <source>
        <dbReference type="ARBA" id="ARBA00007749"/>
    </source>
</evidence>
<dbReference type="HOGENOM" id="CLU_056519_2_0_0"/>
<dbReference type="PANTHER" id="PTHR42978">
    <property type="entry name" value="QUORUM-QUENCHING LACTONASE YTNP-RELATED-RELATED"/>
    <property type="match status" value="1"/>
</dbReference>
<reference evidence="7" key="2">
    <citation type="submission" date="2011-01" db="EMBL/GenBank/DDBJ databases">
        <title>The complete genome of Deinococcus maricopensis DSM 21211.</title>
        <authorList>
            <consortium name="US DOE Joint Genome Institute (JGI-PGF)"/>
            <person name="Lucas S."/>
            <person name="Copeland A."/>
            <person name="Lapidus A."/>
            <person name="Goodwin L."/>
            <person name="Pitluck S."/>
            <person name="Kyrpides N."/>
            <person name="Mavromatis K."/>
            <person name="Pagani I."/>
            <person name="Ivanova N."/>
            <person name="Ovchinnikova G."/>
            <person name="Zeytun A."/>
            <person name="Detter J.C."/>
            <person name="Han C."/>
            <person name="Land M."/>
            <person name="Hauser L."/>
            <person name="Markowitz V."/>
            <person name="Cheng J.-F."/>
            <person name="Hugenholtz P."/>
            <person name="Woyke T."/>
            <person name="Wu D."/>
            <person name="Pukall R."/>
            <person name="Gehrich-Schroeter G."/>
            <person name="Brambilla E."/>
            <person name="Klenk H.-P."/>
            <person name="Eisen J.A."/>
        </authorList>
    </citation>
    <scope>NUCLEOTIDE SEQUENCE [LARGE SCALE GENOMIC DNA]</scope>
    <source>
        <strain evidence="7">DSM 21211 / LMG 22137 / NRRL B-23946 / LB-34</strain>
    </source>
</reference>
<dbReference type="Gene3D" id="3.60.15.10">
    <property type="entry name" value="Ribonuclease Z/Hydroxyacylglutathione hydrolase-like"/>
    <property type="match status" value="1"/>
</dbReference>
<comment type="similarity">
    <text evidence="1">Belongs to the metallo-beta-lactamase superfamily.</text>
</comment>
<dbReference type="EMBL" id="CP002454">
    <property type="protein sequence ID" value="ADV67495.1"/>
    <property type="molecule type" value="Genomic_DNA"/>
</dbReference>
<evidence type="ECO:0000256" key="3">
    <source>
        <dbReference type="ARBA" id="ARBA00022801"/>
    </source>
</evidence>
<dbReference type="PANTHER" id="PTHR42978:SF6">
    <property type="entry name" value="QUORUM-QUENCHING LACTONASE YTNP-RELATED"/>
    <property type="match status" value="1"/>
</dbReference>
<name>E8U8V6_DEIML</name>
<dbReference type="AlphaFoldDB" id="E8U8V6"/>
<evidence type="ECO:0000256" key="4">
    <source>
        <dbReference type="ARBA" id="ARBA00022833"/>
    </source>
</evidence>
<feature type="domain" description="Metallo-beta-lactamase" evidence="5">
    <location>
        <begin position="53"/>
        <end position="258"/>
    </location>
</feature>
<evidence type="ECO:0000256" key="2">
    <source>
        <dbReference type="ARBA" id="ARBA00022723"/>
    </source>
</evidence>
<dbReference type="eggNOG" id="COG0491">
    <property type="taxonomic scope" value="Bacteria"/>
</dbReference>
<reference evidence="6 7" key="1">
    <citation type="journal article" date="2011" name="Stand. Genomic Sci.">
        <title>Complete genome sequence of Deinococcus maricopensis type strain (LB-34).</title>
        <authorList>
            <person name="Pukall R."/>
            <person name="Zeytun A."/>
            <person name="Lucas S."/>
            <person name="Lapidus A."/>
            <person name="Hammon N."/>
            <person name="Deshpande S."/>
            <person name="Nolan M."/>
            <person name="Cheng J.F."/>
            <person name="Pitluck S."/>
            <person name="Liolios K."/>
            <person name="Pagani I."/>
            <person name="Mikhailova N."/>
            <person name="Ivanova N."/>
            <person name="Mavromatis K."/>
            <person name="Pati A."/>
            <person name="Tapia R."/>
            <person name="Han C."/>
            <person name="Goodwin L."/>
            <person name="Chen A."/>
            <person name="Palaniappan K."/>
            <person name="Land M."/>
            <person name="Hauser L."/>
            <person name="Chang Y.J."/>
            <person name="Jeffries C.D."/>
            <person name="Brambilla E.M."/>
            <person name="Rohde M."/>
            <person name="Goker M."/>
            <person name="Detter J.C."/>
            <person name="Woyke T."/>
            <person name="Bristow J."/>
            <person name="Eisen J.A."/>
            <person name="Markowitz V."/>
            <person name="Hugenholtz P."/>
            <person name="Kyrpides N.C."/>
            <person name="Klenk H.P."/>
        </authorList>
    </citation>
    <scope>NUCLEOTIDE SEQUENCE [LARGE SCALE GENOMIC DNA]</scope>
    <source>
        <strain evidence="7">DSM 21211 / LMG 22137 / NRRL B-23946 / LB-34</strain>
    </source>
</reference>
<protein>
    <submittedName>
        <fullName evidence="6">Beta-lactamase domain protein</fullName>
    </submittedName>
</protein>
<dbReference type="GO" id="GO:0046872">
    <property type="term" value="F:metal ion binding"/>
    <property type="evidence" value="ECO:0007669"/>
    <property type="project" value="UniProtKB-KW"/>
</dbReference>
<dbReference type="InterPro" id="IPR051013">
    <property type="entry name" value="MBL_superfamily_lactonases"/>
</dbReference>
<accession>E8U8V6</accession>
<evidence type="ECO:0000313" key="6">
    <source>
        <dbReference type="EMBL" id="ADV67495.1"/>
    </source>
</evidence>